<evidence type="ECO:0000256" key="3">
    <source>
        <dbReference type="ARBA" id="ARBA00022490"/>
    </source>
</evidence>
<evidence type="ECO:0000256" key="4">
    <source>
        <dbReference type="ARBA" id="ARBA00023152"/>
    </source>
</evidence>
<keyword evidence="3 6" id="KW-0963">Cytoplasm</keyword>
<comment type="caution">
    <text evidence="8">The sequence shown here is derived from an EMBL/GenBank/DDBJ whole genome shotgun (WGS) entry which is preliminary data.</text>
</comment>
<proteinExistence type="inferred from homology"/>
<dbReference type="Proteomes" id="UP001597079">
    <property type="component" value="Unassembled WGS sequence"/>
</dbReference>
<dbReference type="InterPro" id="IPR013785">
    <property type="entry name" value="Aldolase_TIM"/>
</dbReference>
<keyword evidence="4 6" id="KW-0324">Glycolysis</keyword>
<evidence type="ECO:0000256" key="5">
    <source>
        <dbReference type="ARBA" id="ARBA00023235"/>
    </source>
</evidence>
<keyword evidence="5 6" id="KW-0413">Isomerase</keyword>
<dbReference type="InterPro" id="IPR035990">
    <property type="entry name" value="TIM_sf"/>
</dbReference>
<comment type="pathway">
    <text evidence="6 7">Carbohydrate degradation; glycolysis; D-glyceraldehyde 3-phosphate from glycerone phosphate: step 1/1.</text>
</comment>
<keyword evidence="9" id="KW-1185">Reference proteome</keyword>
<accession>A0ABW4JLT3</accession>
<evidence type="ECO:0000313" key="8">
    <source>
        <dbReference type="EMBL" id="MFD1676740.1"/>
    </source>
</evidence>
<dbReference type="HAMAP" id="MF_00147_B">
    <property type="entry name" value="TIM_B"/>
    <property type="match status" value="1"/>
</dbReference>
<comment type="subcellular location">
    <subcellularLocation>
        <location evidence="6 7">Cytoplasm</location>
    </subcellularLocation>
</comment>
<dbReference type="PROSITE" id="PS51440">
    <property type="entry name" value="TIM_2"/>
    <property type="match status" value="1"/>
</dbReference>
<feature type="binding site" evidence="6">
    <location>
        <position position="214"/>
    </location>
    <ligand>
        <name>substrate</name>
    </ligand>
</feature>
<evidence type="ECO:0000256" key="6">
    <source>
        <dbReference type="HAMAP-Rule" id="MF_00147"/>
    </source>
</evidence>
<name>A0ABW4JLT3_9BACL</name>
<comment type="catalytic activity">
    <reaction evidence="6 7">
        <text>D-glyceraldehyde 3-phosphate = dihydroxyacetone phosphate</text>
        <dbReference type="Rhea" id="RHEA:18585"/>
        <dbReference type="ChEBI" id="CHEBI:57642"/>
        <dbReference type="ChEBI" id="CHEBI:59776"/>
        <dbReference type="EC" id="5.3.1.1"/>
    </reaction>
</comment>
<dbReference type="Pfam" id="PF00121">
    <property type="entry name" value="TIM"/>
    <property type="match status" value="1"/>
</dbReference>
<dbReference type="PROSITE" id="PS00171">
    <property type="entry name" value="TIM_1"/>
    <property type="match status" value="1"/>
</dbReference>
<dbReference type="EC" id="5.3.1.1" evidence="6 7"/>
<comment type="subunit">
    <text evidence="6 7">Homodimer.</text>
</comment>
<feature type="binding site" evidence="6">
    <location>
        <position position="174"/>
    </location>
    <ligand>
        <name>substrate</name>
    </ligand>
</feature>
<dbReference type="EMBL" id="JBHUCX010000075">
    <property type="protein sequence ID" value="MFD1676740.1"/>
    <property type="molecule type" value="Genomic_DNA"/>
</dbReference>
<protein>
    <recommendedName>
        <fullName evidence="6 7">Triosephosphate isomerase</fullName>
        <shortName evidence="6">TIM</shortName>
        <shortName evidence="6">TPI</shortName>
        <ecNumber evidence="6 7">5.3.1.1</ecNumber>
    </recommendedName>
    <alternativeName>
        <fullName evidence="6">Triose-phosphate isomerase</fullName>
    </alternativeName>
</protein>
<dbReference type="GO" id="GO:0004807">
    <property type="term" value="F:triose-phosphate isomerase activity"/>
    <property type="evidence" value="ECO:0007669"/>
    <property type="project" value="UniProtKB-EC"/>
</dbReference>
<dbReference type="SUPFAM" id="SSF51351">
    <property type="entry name" value="Triosephosphate isomerase (TIM)"/>
    <property type="match status" value="1"/>
</dbReference>
<dbReference type="InterPro" id="IPR000652">
    <property type="entry name" value="Triosephosphate_isomerase"/>
</dbReference>
<feature type="binding site" evidence="6">
    <location>
        <begin position="10"/>
        <end position="12"/>
    </location>
    <ligand>
        <name>substrate</name>
    </ligand>
</feature>
<dbReference type="InterPro" id="IPR020861">
    <property type="entry name" value="Triosephosphate_isomerase_AS"/>
</dbReference>
<feature type="active site" description="Electrophile" evidence="6">
    <location>
        <position position="96"/>
    </location>
</feature>
<dbReference type="InterPro" id="IPR022896">
    <property type="entry name" value="TrioseP_Isoase_bac/euk"/>
</dbReference>
<evidence type="ECO:0000256" key="2">
    <source>
        <dbReference type="ARBA" id="ARBA00022432"/>
    </source>
</evidence>
<comment type="pathway">
    <text evidence="6 7">Carbohydrate biosynthesis; gluconeogenesis.</text>
</comment>
<feature type="binding site" evidence="6">
    <location>
        <begin position="235"/>
        <end position="236"/>
    </location>
    <ligand>
        <name>substrate</name>
    </ligand>
</feature>
<comment type="similarity">
    <text evidence="1 6 7">Belongs to the triosephosphate isomerase family.</text>
</comment>
<sequence length="256" mass="26980">MARTPLLMGNWKMYKTVAEARQFAENLGQRSADLVSGIDYVVCAPFTSLHVLRVMLPAQVKIGAQNVYPETEGAYTGEISPPMLVEFGTQYVLAGHSERRTLFAETDELIERKVRAIVEHGMVPVLCVGENLSEKESGKTNDIVAAQVQKGLAGLQADQVAAAVIAYEPVWAIGTGKTATAEDAQVVAKEIRQLVAAQFGETAAASVRILYGGSVKPNNIASFLAQPDIDGGLVGGASLDAASFADMAQAIGGADA</sequence>
<comment type="function">
    <text evidence="6">Involved in the gluconeogenesis. Catalyzes stereospecifically the conversion of dihydroxyacetone phosphate (DHAP) to D-glyceraldehyde-3-phosphate (G3P).</text>
</comment>
<evidence type="ECO:0000313" key="9">
    <source>
        <dbReference type="Proteomes" id="UP001597079"/>
    </source>
</evidence>
<evidence type="ECO:0000256" key="7">
    <source>
        <dbReference type="RuleBase" id="RU363013"/>
    </source>
</evidence>
<evidence type="ECO:0000256" key="1">
    <source>
        <dbReference type="ARBA" id="ARBA00007422"/>
    </source>
</evidence>
<gene>
    <name evidence="6 8" type="primary">tpiA</name>
    <name evidence="8" type="ORF">ACFSB2_18875</name>
</gene>
<keyword evidence="2 6" id="KW-0312">Gluconeogenesis</keyword>
<feature type="active site" description="Proton acceptor" evidence="6">
    <location>
        <position position="168"/>
    </location>
</feature>
<dbReference type="RefSeq" id="WP_377944649.1">
    <property type="nucleotide sequence ID" value="NZ_JBHUCX010000075.1"/>
</dbReference>
<reference evidence="9" key="1">
    <citation type="journal article" date="2019" name="Int. J. Syst. Evol. Microbiol.">
        <title>The Global Catalogue of Microorganisms (GCM) 10K type strain sequencing project: providing services to taxonomists for standard genome sequencing and annotation.</title>
        <authorList>
            <consortium name="The Broad Institute Genomics Platform"/>
            <consortium name="The Broad Institute Genome Sequencing Center for Infectious Disease"/>
            <person name="Wu L."/>
            <person name="Ma J."/>
        </authorList>
    </citation>
    <scope>NUCLEOTIDE SEQUENCE [LARGE SCALE GENOMIC DNA]</scope>
    <source>
        <strain evidence="9">CGMCC 1.12286</strain>
    </source>
</reference>
<dbReference type="NCBIfam" id="TIGR00419">
    <property type="entry name" value="tim"/>
    <property type="match status" value="1"/>
</dbReference>
<organism evidence="8 9">
    <name type="scientific">Alicyclobacillus fodiniaquatilis</name>
    <dbReference type="NCBI Taxonomy" id="1661150"/>
    <lineage>
        <taxon>Bacteria</taxon>
        <taxon>Bacillati</taxon>
        <taxon>Bacillota</taxon>
        <taxon>Bacilli</taxon>
        <taxon>Bacillales</taxon>
        <taxon>Alicyclobacillaceae</taxon>
        <taxon>Alicyclobacillus</taxon>
    </lineage>
</organism>
<dbReference type="CDD" id="cd00311">
    <property type="entry name" value="TIM"/>
    <property type="match status" value="1"/>
</dbReference>
<dbReference type="PANTHER" id="PTHR21139">
    <property type="entry name" value="TRIOSEPHOSPHATE ISOMERASE"/>
    <property type="match status" value="1"/>
</dbReference>
<dbReference type="Gene3D" id="3.20.20.70">
    <property type="entry name" value="Aldolase class I"/>
    <property type="match status" value="1"/>
</dbReference>
<dbReference type="PANTHER" id="PTHR21139:SF42">
    <property type="entry name" value="TRIOSEPHOSPHATE ISOMERASE"/>
    <property type="match status" value="1"/>
</dbReference>